<evidence type="ECO:0000313" key="3">
    <source>
        <dbReference type="Proteomes" id="UP000029878"/>
    </source>
</evidence>
<dbReference type="PANTHER" id="PTHR13696:SF52">
    <property type="entry name" value="PARA FAMILY PROTEIN CT_582"/>
    <property type="match status" value="1"/>
</dbReference>
<name>A0A4U8SAS9_9HELI</name>
<dbReference type="PANTHER" id="PTHR13696">
    <property type="entry name" value="P-LOOP CONTAINING NUCLEOSIDE TRIPHOSPHATE HYDROLASE"/>
    <property type="match status" value="1"/>
</dbReference>
<dbReference type="FunFam" id="3.40.50.300:FF:000285">
    <property type="entry name" value="Sporulation initiation inhibitor Soj"/>
    <property type="match status" value="1"/>
</dbReference>
<accession>A0A4U8SAS9</accession>
<dbReference type="OrthoDB" id="9815116at2"/>
<feature type="domain" description="AAA" evidence="1">
    <location>
        <begin position="3"/>
        <end position="180"/>
    </location>
</feature>
<evidence type="ECO:0000313" key="2">
    <source>
        <dbReference type="EMBL" id="TLD83115.1"/>
    </source>
</evidence>
<dbReference type="Proteomes" id="UP000029878">
    <property type="component" value="Unassembled WGS sequence"/>
</dbReference>
<sequence length="271" mass="30085">MGEIIGIANQKGGVGKTTTAVNLSASLALCNKKVLLIDFDPQANATLSCGIKRNAIKSTMCHVMSGQISMQDIIQNTMLKNLFIAPTDQNLVAVESEFYEKEKSQREMLLRQCIENVRMDYDFIIIDSPPALGPLTMNVLSAANSLIVPVQCEFLALDGLAQLMNTVKLIKQFYNKNLVIRGFLPTMYNARTNLSKQVLDDLLHHVKTDFFSDKEGFVVIPHNVKLAEAPSYGKPIALYDSKSAGNEAYMRLAKALLKKQKKDRDGKKSVR</sequence>
<dbReference type="AlphaFoldDB" id="A0A4U8SAS9"/>
<gene>
    <name evidence="2" type="ORF">LS81_005450</name>
</gene>
<reference evidence="2 3" key="1">
    <citation type="journal article" date="2014" name="Genome Announc.">
        <title>Draft genome sequences of eight enterohepatic helicobacter species isolated from both laboratory and wild rodents.</title>
        <authorList>
            <person name="Sheh A."/>
            <person name="Shen Z."/>
            <person name="Fox J.G."/>
        </authorList>
    </citation>
    <scope>NUCLEOTIDE SEQUENCE [LARGE SCALE GENOMIC DNA]</scope>
    <source>
        <strain evidence="2 3">ATCC 700114</strain>
    </source>
</reference>
<evidence type="ECO:0000259" key="1">
    <source>
        <dbReference type="Pfam" id="PF13614"/>
    </source>
</evidence>
<proteinExistence type="predicted"/>
<dbReference type="InterPro" id="IPR025669">
    <property type="entry name" value="AAA_dom"/>
</dbReference>
<dbReference type="InterPro" id="IPR027417">
    <property type="entry name" value="P-loop_NTPase"/>
</dbReference>
<dbReference type="InterPro" id="IPR050678">
    <property type="entry name" value="DNA_Partitioning_ATPase"/>
</dbReference>
<dbReference type="CDD" id="cd02042">
    <property type="entry name" value="ParAB_family"/>
    <property type="match status" value="1"/>
</dbReference>
<dbReference type="Gene3D" id="3.40.50.300">
    <property type="entry name" value="P-loop containing nucleotide triphosphate hydrolases"/>
    <property type="match status" value="1"/>
</dbReference>
<comment type="caution">
    <text evidence="2">The sequence shown here is derived from an EMBL/GenBank/DDBJ whole genome shotgun (WGS) entry which is preliminary data.</text>
</comment>
<protein>
    <submittedName>
        <fullName evidence="2">ParA family protein</fullName>
    </submittedName>
</protein>
<dbReference type="Pfam" id="PF13614">
    <property type="entry name" value="AAA_31"/>
    <property type="match status" value="1"/>
</dbReference>
<dbReference type="RefSeq" id="WP_104696459.1">
    <property type="nucleotide sequence ID" value="NZ_FZNG01000017.1"/>
</dbReference>
<organism evidence="2 3">
    <name type="scientific">Helicobacter trogontum</name>
    <dbReference type="NCBI Taxonomy" id="50960"/>
    <lineage>
        <taxon>Bacteria</taxon>
        <taxon>Pseudomonadati</taxon>
        <taxon>Campylobacterota</taxon>
        <taxon>Epsilonproteobacteria</taxon>
        <taxon>Campylobacterales</taxon>
        <taxon>Helicobacteraceae</taxon>
        <taxon>Helicobacter</taxon>
    </lineage>
</organism>
<dbReference type="SUPFAM" id="SSF52540">
    <property type="entry name" value="P-loop containing nucleoside triphosphate hydrolases"/>
    <property type="match status" value="1"/>
</dbReference>
<dbReference type="EMBL" id="JRPL02000010">
    <property type="protein sequence ID" value="TLD83115.1"/>
    <property type="molecule type" value="Genomic_DNA"/>
</dbReference>